<comment type="caution">
    <text evidence="1">The sequence shown here is derived from an EMBL/GenBank/DDBJ whole genome shotgun (WGS) entry which is preliminary data.</text>
</comment>
<organism evidence="1 2">
    <name type="scientific">Persea americana</name>
    <name type="common">Avocado</name>
    <dbReference type="NCBI Taxonomy" id="3435"/>
    <lineage>
        <taxon>Eukaryota</taxon>
        <taxon>Viridiplantae</taxon>
        <taxon>Streptophyta</taxon>
        <taxon>Embryophyta</taxon>
        <taxon>Tracheophyta</taxon>
        <taxon>Spermatophyta</taxon>
        <taxon>Magnoliopsida</taxon>
        <taxon>Magnoliidae</taxon>
        <taxon>Laurales</taxon>
        <taxon>Lauraceae</taxon>
        <taxon>Persea</taxon>
    </lineage>
</organism>
<proteinExistence type="predicted"/>
<evidence type="ECO:0000313" key="2">
    <source>
        <dbReference type="Proteomes" id="UP001234297"/>
    </source>
</evidence>
<reference evidence="1 2" key="1">
    <citation type="journal article" date="2022" name="Hortic Res">
        <title>A haplotype resolved chromosomal level avocado genome allows analysis of novel avocado genes.</title>
        <authorList>
            <person name="Nath O."/>
            <person name="Fletcher S.J."/>
            <person name="Hayward A."/>
            <person name="Shaw L.M."/>
            <person name="Masouleh A.K."/>
            <person name="Furtado A."/>
            <person name="Henry R.J."/>
            <person name="Mitter N."/>
        </authorList>
    </citation>
    <scope>NUCLEOTIDE SEQUENCE [LARGE SCALE GENOMIC DNA]</scope>
    <source>
        <strain evidence="2">cv. Hass</strain>
    </source>
</reference>
<name>A0ACC2KKF5_PERAE</name>
<accession>A0ACC2KKF5</accession>
<keyword evidence="2" id="KW-1185">Reference proteome</keyword>
<protein>
    <submittedName>
        <fullName evidence="1">Uncharacterized protein</fullName>
    </submittedName>
</protein>
<dbReference type="Proteomes" id="UP001234297">
    <property type="component" value="Chromosome 10"/>
</dbReference>
<evidence type="ECO:0000313" key="1">
    <source>
        <dbReference type="EMBL" id="KAJ8621593.1"/>
    </source>
</evidence>
<gene>
    <name evidence="1" type="ORF">MRB53_030122</name>
</gene>
<dbReference type="EMBL" id="CM056818">
    <property type="protein sequence ID" value="KAJ8621593.1"/>
    <property type="molecule type" value="Genomic_DNA"/>
</dbReference>
<sequence length="508" mass="56875">MGEAVKLTVFKNLGWDRGTRGQTWAKSKNVTPSHADLVHSLSHRNEGAAPSPPLHLATPCTDPSKRQPPLQSLCSSSLSRPRTVVPSSSTGRLHHRHQQRRDPSSLPLLPPRVELIPFTGSDREAFHTLPSDQKLSIKSCFVDQQVLLDLQFQLGADNVIDSAPEAAATASNGCLSYLSISNWSSKIPGSFQSHRAIGDALSYGCPWCSVPMDGIARKPVFQQKHQEKVLVIAEDYTTLYKVNQRWPGHAVLVPPAPDAQTAHKFGSQGFFNFTSRRPRHLLHILELGYNVMYNDVDMVWLADPFPYLQGNHDVYFTDDMAAVKPLDHSHDLPAPGKKGRTYICSCMIFLRPTNGAKLVMKKWIEELHAQPWSKTRKSNDQPAFNWALNRTAGQVDLYLLPQAAFPSGGLYFKNQTWVQETKGLHVIVHNNYITGFEKKIKRFQEFGLWPWWTLACQGSKYSRLGPMSTADDSCQGYFKVSWMLSSTALYSQRLSNIHVVSTVTTATP</sequence>